<accession>A0ABS4NJY9</accession>
<dbReference type="RefSeq" id="WP_209868930.1">
    <property type="nucleotide sequence ID" value="NZ_JAGGLV010000001.1"/>
</dbReference>
<feature type="chain" id="PRO_5046858226" description="Glycosyltransferase" evidence="1">
    <location>
        <begin position="21"/>
        <end position="220"/>
    </location>
</feature>
<evidence type="ECO:0008006" key="4">
    <source>
        <dbReference type="Google" id="ProtNLM"/>
    </source>
</evidence>
<evidence type="ECO:0000256" key="1">
    <source>
        <dbReference type="SAM" id="SignalP"/>
    </source>
</evidence>
<dbReference type="Proteomes" id="UP000773462">
    <property type="component" value="Unassembled WGS sequence"/>
</dbReference>
<feature type="signal peptide" evidence="1">
    <location>
        <begin position="1"/>
        <end position="20"/>
    </location>
</feature>
<reference evidence="2 3" key="1">
    <citation type="submission" date="2021-03" db="EMBL/GenBank/DDBJ databases">
        <title>Genomic Encyclopedia of Type Strains, Phase IV (KMG-IV): sequencing the most valuable type-strain genomes for metagenomic binning, comparative biology and taxonomic classification.</title>
        <authorList>
            <person name="Goeker M."/>
        </authorList>
    </citation>
    <scope>NUCLEOTIDE SEQUENCE [LARGE SCALE GENOMIC DNA]</scope>
    <source>
        <strain evidence="2 3">DSM 101953</strain>
    </source>
</reference>
<comment type="caution">
    <text evidence="2">The sequence shown here is derived from an EMBL/GenBank/DDBJ whole genome shotgun (WGS) entry which is preliminary data.</text>
</comment>
<keyword evidence="1" id="KW-0732">Signal</keyword>
<organism evidence="2 3">
    <name type="scientific">Paenibacillus silagei</name>
    <dbReference type="NCBI Taxonomy" id="1670801"/>
    <lineage>
        <taxon>Bacteria</taxon>
        <taxon>Bacillati</taxon>
        <taxon>Bacillota</taxon>
        <taxon>Bacilli</taxon>
        <taxon>Bacillales</taxon>
        <taxon>Paenibacillaceae</taxon>
        <taxon>Paenibacillus</taxon>
    </lineage>
</organism>
<sequence>MKKLWLMVFTLTLVFNLAQAGGTVQAQAAGGGKKEAACWSTQKVQLRSEMQQVWIDHTIWTHNYIVSALYNNPDQKEVLARLLRNQEDIGNVFKPYYGEANGNKLAGLLKEHIQIAGQIVAAAQKGNAADVQKLQADWHRNADEIARFLSGLNPNWSSKGVQDMLYEHLQLVTDIVLDILKGDYAASIAATDKNEVHMIHFADLLTEGIVKQFPEKFQRK</sequence>
<keyword evidence="3" id="KW-1185">Reference proteome</keyword>
<evidence type="ECO:0000313" key="3">
    <source>
        <dbReference type="Proteomes" id="UP000773462"/>
    </source>
</evidence>
<evidence type="ECO:0000313" key="2">
    <source>
        <dbReference type="EMBL" id="MBP2110369.1"/>
    </source>
</evidence>
<gene>
    <name evidence="2" type="ORF">J2Z70_000508</name>
</gene>
<proteinExistence type="predicted"/>
<name>A0ABS4NJY9_9BACL</name>
<dbReference type="EMBL" id="JAGGLV010000001">
    <property type="protein sequence ID" value="MBP2110369.1"/>
    <property type="molecule type" value="Genomic_DNA"/>
</dbReference>
<protein>
    <recommendedName>
        <fullName evidence="4">Glycosyltransferase</fullName>
    </recommendedName>
</protein>